<dbReference type="PANTHER" id="PTHR11229:SF8">
    <property type="entry name" value="LARGE RIBOSOMAL SUBUNIT PROTEIN UL3M"/>
    <property type="match status" value="1"/>
</dbReference>
<evidence type="ECO:0000256" key="3">
    <source>
        <dbReference type="ARBA" id="ARBA00011838"/>
    </source>
</evidence>
<dbReference type="OMA" id="IGIYPMW"/>
<name>M2XP97_GALSU</name>
<dbReference type="GO" id="GO:0005762">
    <property type="term" value="C:mitochondrial large ribosomal subunit"/>
    <property type="evidence" value="ECO:0007669"/>
    <property type="project" value="TreeGrafter"/>
</dbReference>
<dbReference type="InterPro" id="IPR019927">
    <property type="entry name" value="Ribosomal_uL3_bac/org-type"/>
</dbReference>
<evidence type="ECO:0000256" key="9">
    <source>
        <dbReference type="ARBA" id="ARBA00035503"/>
    </source>
</evidence>
<dbReference type="PROSITE" id="PS00474">
    <property type="entry name" value="RIBOSOMAL_L3"/>
    <property type="match status" value="1"/>
</dbReference>
<evidence type="ECO:0000256" key="7">
    <source>
        <dbReference type="ARBA" id="ARBA00023274"/>
    </source>
</evidence>
<dbReference type="eggNOG" id="KOG3141">
    <property type="taxonomic scope" value="Eukaryota"/>
</dbReference>
<dbReference type="GO" id="GO:0006412">
    <property type="term" value="P:translation"/>
    <property type="evidence" value="ECO:0007669"/>
    <property type="project" value="InterPro"/>
</dbReference>
<dbReference type="FunFam" id="2.40.30.10:FF:000004">
    <property type="entry name" value="50S ribosomal protein L3"/>
    <property type="match status" value="1"/>
</dbReference>
<dbReference type="STRING" id="130081.M2XP97"/>
<proteinExistence type="inferred from homology"/>
<dbReference type="KEGG" id="gsl:Gasu_07530"/>
<dbReference type="NCBIfam" id="TIGR03625">
    <property type="entry name" value="L3_bact"/>
    <property type="match status" value="1"/>
</dbReference>
<evidence type="ECO:0000313" key="12">
    <source>
        <dbReference type="EMBL" id="EME32007.1"/>
    </source>
</evidence>
<evidence type="ECO:0000256" key="11">
    <source>
        <dbReference type="SAM" id="MobiDB-lite"/>
    </source>
</evidence>
<feature type="region of interest" description="Disordered" evidence="11">
    <location>
        <begin position="213"/>
        <end position="249"/>
    </location>
</feature>
<evidence type="ECO:0000256" key="5">
    <source>
        <dbReference type="ARBA" id="ARBA00022980"/>
    </source>
</evidence>
<keyword evidence="7 10" id="KW-0687">Ribonucleoprotein</keyword>
<sequence length="319" mass="35414">MLAGKFNFTTLQTLLRLSFSRYGRVLVAPTSLFKQNLHSFNINRPKEVADLLRIKELAYGKLVPGELAADPKISACFRSTVRTGVLARKAGMMQYWDEKGIMHPCTVVVIDRCQVVYINPVKDSKGRVGLQVGAGLERPYQMRKFLRMHFAYNGVEPKKKLAEFRVTEDAIVPIGTELSANHFVVGQYVDVIGTSKGKGTQGAMRRWGFAGQNASHGVSKAHRKIGSVGGGRSRPQETPKGKKMAGKMGRKRVTIQSLEVLRVDAERNLLYLHGAVPGHRGSWVRVRDAKKKPFEPEKVPPSPTYVPVEGEKQETFVSG</sequence>
<evidence type="ECO:0000256" key="1">
    <source>
        <dbReference type="ARBA" id="ARBA00004173"/>
    </source>
</evidence>
<dbReference type="RefSeq" id="XP_005708527.1">
    <property type="nucleotide sequence ID" value="XM_005708470.1"/>
</dbReference>
<accession>M2XP97</accession>
<keyword evidence="4" id="KW-0809">Transit peptide</keyword>
<dbReference type="GeneID" id="17090610"/>
<dbReference type="Gramene" id="EME32007">
    <property type="protein sequence ID" value="EME32007"/>
    <property type="gene ID" value="Gasu_07530"/>
</dbReference>
<dbReference type="EMBL" id="KB454488">
    <property type="protein sequence ID" value="EME32007.1"/>
    <property type="molecule type" value="Genomic_DNA"/>
</dbReference>
<dbReference type="SUPFAM" id="SSF50447">
    <property type="entry name" value="Translation proteins"/>
    <property type="match status" value="1"/>
</dbReference>
<dbReference type="OrthoDB" id="274683at2759"/>
<dbReference type="InterPro" id="IPR019926">
    <property type="entry name" value="Ribosomal_uL3_CS"/>
</dbReference>
<keyword evidence="6" id="KW-0496">Mitochondrion</keyword>
<gene>
    <name evidence="12" type="ORF">Gasu_07530</name>
</gene>
<comment type="similarity">
    <text evidence="2 10">Belongs to the universal ribosomal protein uL3 family.</text>
</comment>
<dbReference type="Pfam" id="PF00297">
    <property type="entry name" value="Ribosomal_L3"/>
    <property type="match status" value="1"/>
</dbReference>
<comment type="subcellular location">
    <subcellularLocation>
        <location evidence="1">Mitochondrion</location>
    </subcellularLocation>
</comment>
<evidence type="ECO:0000256" key="4">
    <source>
        <dbReference type="ARBA" id="ARBA00022946"/>
    </source>
</evidence>
<feature type="compositionally biased region" description="Basic and acidic residues" evidence="11">
    <location>
        <begin position="309"/>
        <end position="319"/>
    </location>
</feature>
<dbReference type="InterPro" id="IPR000597">
    <property type="entry name" value="Ribosomal_uL3"/>
</dbReference>
<evidence type="ECO:0000256" key="6">
    <source>
        <dbReference type="ARBA" id="ARBA00023128"/>
    </source>
</evidence>
<dbReference type="Gene3D" id="2.40.30.10">
    <property type="entry name" value="Translation factors"/>
    <property type="match status" value="2"/>
</dbReference>
<evidence type="ECO:0000256" key="8">
    <source>
        <dbReference type="ARBA" id="ARBA00035209"/>
    </source>
</evidence>
<keyword evidence="13" id="KW-1185">Reference proteome</keyword>
<evidence type="ECO:0000256" key="10">
    <source>
        <dbReference type="RuleBase" id="RU003905"/>
    </source>
</evidence>
<protein>
    <recommendedName>
        <fullName evidence="8">Large ribosomal subunit protein uL3m</fullName>
    </recommendedName>
    <alternativeName>
        <fullName evidence="9">50S ribosomal protein L3, chloroplastic</fullName>
    </alternativeName>
</protein>
<dbReference type="PANTHER" id="PTHR11229">
    <property type="entry name" value="50S RIBOSOMAL PROTEIN L3"/>
    <property type="match status" value="1"/>
</dbReference>
<evidence type="ECO:0000313" key="13">
    <source>
        <dbReference type="Proteomes" id="UP000030680"/>
    </source>
</evidence>
<dbReference type="AlphaFoldDB" id="M2XP97"/>
<dbReference type="GO" id="GO:0003735">
    <property type="term" value="F:structural constituent of ribosome"/>
    <property type="evidence" value="ECO:0007669"/>
    <property type="project" value="InterPro"/>
</dbReference>
<dbReference type="InterPro" id="IPR009000">
    <property type="entry name" value="Transl_B-barrel_sf"/>
</dbReference>
<dbReference type="Proteomes" id="UP000030680">
    <property type="component" value="Unassembled WGS sequence"/>
</dbReference>
<organism evidence="12 13">
    <name type="scientific">Galdieria sulphuraria</name>
    <name type="common">Red alga</name>
    <dbReference type="NCBI Taxonomy" id="130081"/>
    <lineage>
        <taxon>Eukaryota</taxon>
        <taxon>Rhodophyta</taxon>
        <taxon>Bangiophyceae</taxon>
        <taxon>Galdieriales</taxon>
        <taxon>Galdieriaceae</taxon>
        <taxon>Galdieria</taxon>
    </lineage>
</organism>
<reference evidence="13" key="1">
    <citation type="journal article" date="2013" name="Science">
        <title>Gene transfer from bacteria and archaea facilitated evolution of an extremophilic eukaryote.</title>
        <authorList>
            <person name="Schonknecht G."/>
            <person name="Chen W.H."/>
            <person name="Ternes C.M."/>
            <person name="Barbier G.G."/>
            <person name="Shrestha R.P."/>
            <person name="Stanke M."/>
            <person name="Brautigam A."/>
            <person name="Baker B.J."/>
            <person name="Banfield J.F."/>
            <person name="Garavito R.M."/>
            <person name="Carr K."/>
            <person name="Wilkerson C."/>
            <person name="Rensing S.A."/>
            <person name="Gagneul D."/>
            <person name="Dickenson N.E."/>
            <person name="Oesterhelt C."/>
            <person name="Lercher M.J."/>
            <person name="Weber A.P."/>
        </authorList>
    </citation>
    <scope>NUCLEOTIDE SEQUENCE [LARGE SCALE GENOMIC DNA]</scope>
    <source>
        <strain evidence="13">074W</strain>
    </source>
</reference>
<keyword evidence="5 10" id="KW-0689">Ribosomal protein</keyword>
<feature type="region of interest" description="Disordered" evidence="11">
    <location>
        <begin position="291"/>
        <end position="319"/>
    </location>
</feature>
<evidence type="ECO:0000256" key="2">
    <source>
        <dbReference type="ARBA" id="ARBA00006540"/>
    </source>
</evidence>
<comment type="subunit">
    <text evidence="3">Part of the 50S ribosomal subunit.</text>
</comment>